<dbReference type="InterPro" id="IPR043129">
    <property type="entry name" value="ATPase_NBD"/>
</dbReference>
<sequence length="682" mass="74236">MVNRFMINQEELLFLSRNMWNIQEEQGVCLLKGEPVFALDIGTRSVVGVVVERNGEKVNILGAELEEHSNRSMLDGQIHDVPQVTEVVKRVRARLEKKVGFSLGQVAVAAAGRALKTARGVAERDCSPLEEITSEEVLAWEIEAVHEAQKSLLERDREAEEYPCVGYSVVNFYLDGSVIGNLVGQHGNRVGVEVLATFLPRVVVDSLYSVLQRAGLEMHSLTLEPIAAINVAVPSTMRRLNLALVDVGAGTSDIAVTADGTIIGYAMVPAAGDEITEHLCRDLLLDFTEGERIKRLLSSSEEVTYTDAVGVKHRASSQDLISLVEPTVAEIAGKIGEKILEINRQPPQAVICIGGGSLTPGLARKIAETLNLPHQRVAVRGREILEQVTGAWRKLQGPQAVTPLGIAITALERKSMGFTNIRVNNRPVRLFNIRGGKVADALVAAGVNVRKLYGRPGMGISVIVNGEVKFLKGTMGKAAEIAVNGEPATLDTEISAGDNITVKPAEDGKDAAGTIADVVPALSSKKIVFNGKEVELKPLITMNGAPVSYRTPLVDKATINYRSFDTVEEVLNWLKHPLKAGERILVNGREADLYHSVEDGDVLEIRSPEEEGETTRVVVNGKELAIRHSRNRAPILTDVFRQLDFEPHPPEGKKKFVLIINGKPATFTTPLKEGDQIEITWQ</sequence>
<organism evidence="2 3">
    <name type="scientific">Calderihabitans maritimus</name>
    <dbReference type="NCBI Taxonomy" id="1246530"/>
    <lineage>
        <taxon>Bacteria</taxon>
        <taxon>Bacillati</taxon>
        <taxon>Bacillota</taxon>
        <taxon>Clostridia</taxon>
        <taxon>Neomoorellales</taxon>
        <taxon>Calderihabitantaceae</taxon>
        <taxon>Calderihabitans</taxon>
    </lineage>
</organism>
<dbReference type="GO" id="GO:0051301">
    <property type="term" value="P:cell division"/>
    <property type="evidence" value="ECO:0007669"/>
    <property type="project" value="InterPro"/>
</dbReference>
<dbReference type="PANTHER" id="PTHR32432">
    <property type="entry name" value="CELL DIVISION PROTEIN FTSA-RELATED"/>
    <property type="match status" value="1"/>
</dbReference>
<dbReference type="InterPro" id="IPR003494">
    <property type="entry name" value="SHS2_FtsA"/>
</dbReference>
<feature type="domain" description="SHS2" evidence="1">
    <location>
        <begin position="36"/>
        <end position="232"/>
    </location>
</feature>
<name>A0A1Z5HVQ6_9FIRM</name>
<proteinExistence type="predicted"/>
<dbReference type="Pfam" id="PF14450">
    <property type="entry name" value="FtsA"/>
    <property type="match status" value="1"/>
</dbReference>
<dbReference type="Proteomes" id="UP000197032">
    <property type="component" value="Unassembled WGS sequence"/>
</dbReference>
<evidence type="ECO:0000313" key="2">
    <source>
        <dbReference type="EMBL" id="GAW93612.1"/>
    </source>
</evidence>
<keyword evidence="3" id="KW-1185">Reference proteome</keyword>
<evidence type="ECO:0000259" key="1">
    <source>
        <dbReference type="SMART" id="SM00842"/>
    </source>
</evidence>
<protein>
    <submittedName>
        <fullName evidence="2">Actin-like ATPase</fullName>
    </submittedName>
</protein>
<dbReference type="SMART" id="SM00842">
    <property type="entry name" value="FtsA"/>
    <property type="match status" value="1"/>
</dbReference>
<dbReference type="PANTHER" id="PTHR32432:SF3">
    <property type="entry name" value="ETHANOLAMINE UTILIZATION PROTEIN EUTJ"/>
    <property type="match status" value="1"/>
</dbReference>
<dbReference type="EMBL" id="BDGJ01000164">
    <property type="protein sequence ID" value="GAW93612.1"/>
    <property type="molecule type" value="Genomic_DNA"/>
</dbReference>
<dbReference type="CDD" id="cd24004">
    <property type="entry name" value="ASKHA_NBD_PilM-like"/>
    <property type="match status" value="1"/>
</dbReference>
<dbReference type="SUPFAM" id="SSF53067">
    <property type="entry name" value="Actin-like ATPase domain"/>
    <property type="match status" value="2"/>
</dbReference>
<dbReference type="InterPro" id="IPR050696">
    <property type="entry name" value="FtsA/MreB"/>
</dbReference>
<gene>
    <name evidence="2" type="ORF">KKC1_27400</name>
</gene>
<comment type="caution">
    <text evidence="2">The sequence shown here is derived from an EMBL/GenBank/DDBJ whole genome shotgun (WGS) entry which is preliminary data.</text>
</comment>
<evidence type="ECO:0000313" key="3">
    <source>
        <dbReference type="Proteomes" id="UP000197032"/>
    </source>
</evidence>
<accession>A0A1Z5HVQ6</accession>
<dbReference type="Gene3D" id="3.30.420.40">
    <property type="match status" value="2"/>
</dbReference>
<reference evidence="3" key="1">
    <citation type="journal article" date="2017" name="Appl. Environ. Microbiol.">
        <title>Genomic Analysis of Calderihabitans maritimus KKC1, a Thermophilic, Hydrogenogenic, Carboxydotrophic Bacterium Isolated from Marine Sediment.</title>
        <authorList>
            <person name="Omae K."/>
            <person name="Yoneda Y."/>
            <person name="Fukuyama Y."/>
            <person name="Yoshida T."/>
            <person name="Sako Y."/>
        </authorList>
    </citation>
    <scope>NUCLEOTIDE SEQUENCE [LARGE SCALE GENOMIC DNA]</scope>
    <source>
        <strain evidence="3">KKC1</strain>
    </source>
</reference>
<dbReference type="AlphaFoldDB" id="A0A1Z5HVQ6"/>